<name>A0A199NYA5_9XANT</name>
<organism evidence="2 3">
    <name type="scientific">Xanthomonas graminis pv. poae</name>
    <dbReference type="NCBI Taxonomy" id="227946"/>
    <lineage>
        <taxon>Bacteria</taxon>
        <taxon>Pseudomonadati</taxon>
        <taxon>Pseudomonadota</taxon>
        <taxon>Gammaproteobacteria</taxon>
        <taxon>Lysobacterales</taxon>
        <taxon>Lysobacteraceae</taxon>
        <taxon>Xanthomonas</taxon>
        <taxon>Xanthomonas translucens group</taxon>
        <taxon>Xanthomonas graminis</taxon>
    </lineage>
</organism>
<comment type="caution">
    <text evidence="2">The sequence shown here is derived from an EMBL/GenBank/DDBJ whole genome shotgun (WGS) entry which is preliminary data.</text>
</comment>
<dbReference type="EMBL" id="LWSU01000262">
    <property type="protein sequence ID" value="OAX53716.1"/>
    <property type="molecule type" value="Genomic_DNA"/>
</dbReference>
<protein>
    <submittedName>
        <fullName evidence="2">Alpha-1,2-mannosidase</fullName>
    </submittedName>
</protein>
<gene>
    <name evidence="2" type="ORF">A6R73_06120</name>
</gene>
<dbReference type="Proteomes" id="UP000093858">
    <property type="component" value="Unassembled WGS sequence"/>
</dbReference>
<reference evidence="2 3" key="1">
    <citation type="submission" date="2016-04" db="EMBL/GenBank/DDBJ databases">
        <title>Xanthomonas translucens phylogeny.</title>
        <authorList>
            <person name="Langlois P."/>
        </authorList>
    </citation>
    <scope>NUCLEOTIDE SEQUENCE [LARGE SCALE GENOMIC DNA]</scope>
    <source>
        <strain evidence="2 3">B99</strain>
    </source>
</reference>
<evidence type="ECO:0000259" key="1">
    <source>
        <dbReference type="Pfam" id="PF07971"/>
    </source>
</evidence>
<accession>A0A199NYA5</accession>
<dbReference type="RefSeq" id="WP_009596293.1">
    <property type="nucleotide sequence ID" value="NZ_LWSU01000262.1"/>
</dbReference>
<sequence>MSAWSMFAALGCYPVVPASNQSILGRPFLPHATLPLPNGKRLRSVADGLDDVPPCIGSASLNGRPLGRGRRVNAG</sequence>
<dbReference type="Pfam" id="PF07971">
    <property type="entry name" value="Glyco_hydro_92"/>
    <property type="match status" value="1"/>
</dbReference>
<evidence type="ECO:0000313" key="2">
    <source>
        <dbReference type="EMBL" id="OAX53716.1"/>
    </source>
</evidence>
<proteinExistence type="predicted"/>
<evidence type="ECO:0000313" key="3">
    <source>
        <dbReference type="Proteomes" id="UP000093858"/>
    </source>
</evidence>
<dbReference type="Gene3D" id="3.30.2080.10">
    <property type="entry name" value="GH92 mannosidase domain"/>
    <property type="match status" value="1"/>
</dbReference>
<dbReference type="AlphaFoldDB" id="A0A199NYA5"/>
<feature type="domain" description="Glycosyl hydrolase family 92" evidence="1">
    <location>
        <begin position="1"/>
        <end position="66"/>
    </location>
</feature>
<dbReference type="InterPro" id="IPR012939">
    <property type="entry name" value="Glyco_hydro_92"/>
</dbReference>